<dbReference type="AlphaFoldDB" id="A0A4R6SCY8"/>
<keyword evidence="2" id="KW-0808">Transferase</keyword>
<dbReference type="RefSeq" id="WP_133530114.1">
    <property type="nucleotide sequence ID" value="NZ_SNXX01000007.1"/>
</dbReference>
<reference evidence="2 3" key="1">
    <citation type="submission" date="2019-03" db="EMBL/GenBank/DDBJ databases">
        <title>Subsurface microbial communities from deep shales in Ohio and West Virginia, USA.</title>
        <authorList>
            <person name="Wrighton K."/>
        </authorList>
    </citation>
    <scope>NUCLEOTIDE SEQUENCE [LARGE SCALE GENOMIC DNA]</scope>
    <source>
        <strain evidence="2 3">MSL 7</strain>
    </source>
</reference>
<feature type="domain" description="N-acetyltransferase" evidence="1">
    <location>
        <begin position="1"/>
        <end position="168"/>
    </location>
</feature>
<sequence>MNFVRAEIEEIPEIMKIIRAAQNYLKEQDIDQWQNNYPNPEILKKDIEAGNSYIIKKEGKIIATAAIIFGEDPTYNLIEEGSWLADGLYGVIHRAAVAPEYKGQGIISIIYRETFKMGADLGAESIRIDTHRENLAMQRAIEKAGFNYCGIIYTKDGSPRLAYEKLIYEGSN</sequence>
<dbReference type="Proteomes" id="UP000295176">
    <property type="component" value="Unassembled WGS sequence"/>
</dbReference>
<dbReference type="PROSITE" id="PS51186">
    <property type="entry name" value="GNAT"/>
    <property type="match status" value="1"/>
</dbReference>
<dbReference type="InterPro" id="IPR000182">
    <property type="entry name" value="GNAT_dom"/>
</dbReference>
<dbReference type="SUPFAM" id="SSF55729">
    <property type="entry name" value="Acyl-CoA N-acyltransferases (Nat)"/>
    <property type="match status" value="1"/>
</dbReference>
<protein>
    <submittedName>
        <fullName evidence="2">RimJ/RimL family protein N-acetyltransferase</fullName>
    </submittedName>
</protein>
<dbReference type="Gene3D" id="3.40.630.30">
    <property type="match status" value="1"/>
</dbReference>
<dbReference type="EMBL" id="SNXX01000007">
    <property type="protein sequence ID" value="TDP96875.1"/>
    <property type="molecule type" value="Genomic_DNA"/>
</dbReference>
<organism evidence="2 3">
    <name type="scientific">Halanaerobium saccharolyticum</name>
    <dbReference type="NCBI Taxonomy" id="43595"/>
    <lineage>
        <taxon>Bacteria</taxon>
        <taxon>Bacillati</taxon>
        <taxon>Bacillota</taxon>
        <taxon>Clostridia</taxon>
        <taxon>Halanaerobiales</taxon>
        <taxon>Halanaerobiaceae</taxon>
        <taxon>Halanaerobium</taxon>
    </lineage>
</organism>
<dbReference type="GO" id="GO:0016747">
    <property type="term" value="F:acyltransferase activity, transferring groups other than amino-acyl groups"/>
    <property type="evidence" value="ECO:0007669"/>
    <property type="project" value="InterPro"/>
</dbReference>
<dbReference type="CDD" id="cd04301">
    <property type="entry name" value="NAT_SF"/>
    <property type="match status" value="1"/>
</dbReference>
<evidence type="ECO:0000313" key="3">
    <source>
        <dbReference type="Proteomes" id="UP000295176"/>
    </source>
</evidence>
<proteinExistence type="predicted"/>
<name>A0A4R6SCY8_9FIRM</name>
<dbReference type="InterPro" id="IPR016181">
    <property type="entry name" value="Acyl_CoA_acyltransferase"/>
</dbReference>
<comment type="caution">
    <text evidence="2">The sequence shown here is derived from an EMBL/GenBank/DDBJ whole genome shotgun (WGS) entry which is preliminary data.</text>
</comment>
<gene>
    <name evidence="2" type="ORF">C7957_10771</name>
</gene>
<evidence type="ECO:0000313" key="2">
    <source>
        <dbReference type="EMBL" id="TDP96875.1"/>
    </source>
</evidence>
<accession>A0A4R6SCY8</accession>
<dbReference type="Pfam" id="PF00583">
    <property type="entry name" value="Acetyltransf_1"/>
    <property type="match status" value="1"/>
</dbReference>
<evidence type="ECO:0000259" key="1">
    <source>
        <dbReference type="PROSITE" id="PS51186"/>
    </source>
</evidence>